<dbReference type="CDD" id="cd06558">
    <property type="entry name" value="crotonase-like"/>
    <property type="match status" value="1"/>
</dbReference>
<dbReference type="KEGG" id="dli:dnl_30260"/>
<evidence type="ECO:0000256" key="4">
    <source>
        <dbReference type="ARBA" id="ARBA00023098"/>
    </source>
</evidence>
<dbReference type="InterPro" id="IPR001753">
    <property type="entry name" value="Enoyl-CoA_hydra/iso"/>
</dbReference>
<dbReference type="GO" id="GO:0006631">
    <property type="term" value="P:fatty acid metabolic process"/>
    <property type="evidence" value="ECO:0007669"/>
    <property type="project" value="UniProtKB-KW"/>
</dbReference>
<keyword evidence="3" id="KW-0809">Transit peptide</keyword>
<dbReference type="NCBIfam" id="NF006008">
    <property type="entry name" value="PRK08139.1"/>
    <property type="match status" value="1"/>
</dbReference>
<dbReference type="InterPro" id="IPR029045">
    <property type="entry name" value="ClpP/crotonase-like_dom_sf"/>
</dbReference>
<dbReference type="InterPro" id="IPR052377">
    <property type="entry name" value="Mitochondrial_ECH-domain"/>
</dbReference>
<organism evidence="7 8">
    <name type="scientific">Desulfonema limicola</name>
    <dbReference type="NCBI Taxonomy" id="45656"/>
    <lineage>
        <taxon>Bacteria</taxon>
        <taxon>Pseudomonadati</taxon>
        <taxon>Thermodesulfobacteriota</taxon>
        <taxon>Desulfobacteria</taxon>
        <taxon>Desulfobacterales</taxon>
        <taxon>Desulfococcaceae</taxon>
        <taxon>Desulfonema</taxon>
    </lineage>
</organism>
<evidence type="ECO:0000313" key="8">
    <source>
        <dbReference type="Proteomes" id="UP000663720"/>
    </source>
</evidence>
<dbReference type="Gene3D" id="1.10.12.10">
    <property type="entry name" value="Lyase 2-enoyl-coa Hydratase, Chain A, domain 2"/>
    <property type="match status" value="1"/>
</dbReference>
<dbReference type="RefSeq" id="WP_207692326.1">
    <property type="nucleotide sequence ID" value="NZ_CP061799.1"/>
</dbReference>
<evidence type="ECO:0000256" key="1">
    <source>
        <dbReference type="ARBA" id="ARBA00005254"/>
    </source>
</evidence>
<accession>A0A975GGZ2</accession>
<dbReference type="PANTHER" id="PTHR43602:SF1">
    <property type="entry name" value="ENOYL-COA HYDRATASE DOMAIN-CONTAINING PROTEIN 3, MITOCHONDRIAL"/>
    <property type="match status" value="1"/>
</dbReference>
<name>A0A975GGZ2_9BACT</name>
<keyword evidence="4" id="KW-0443">Lipid metabolism</keyword>
<keyword evidence="8" id="KW-1185">Reference proteome</keyword>
<keyword evidence="2" id="KW-0276">Fatty acid metabolism</keyword>
<evidence type="ECO:0000256" key="3">
    <source>
        <dbReference type="ARBA" id="ARBA00022946"/>
    </source>
</evidence>
<dbReference type="Pfam" id="PF00378">
    <property type="entry name" value="ECH_1"/>
    <property type="match status" value="1"/>
</dbReference>
<evidence type="ECO:0000256" key="6">
    <source>
        <dbReference type="ARBA" id="ARBA00040545"/>
    </source>
</evidence>
<dbReference type="GO" id="GO:0016836">
    <property type="term" value="F:hydro-lyase activity"/>
    <property type="evidence" value="ECO:0007669"/>
    <property type="project" value="TreeGrafter"/>
</dbReference>
<evidence type="ECO:0000256" key="2">
    <source>
        <dbReference type="ARBA" id="ARBA00022832"/>
    </source>
</evidence>
<comment type="similarity">
    <text evidence="1">Belongs to the enoyl-CoA hydratase/isomerase family.</text>
</comment>
<dbReference type="InterPro" id="IPR014748">
    <property type="entry name" value="Enoyl-CoA_hydra_C"/>
</dbReference>
<evidence type="ECO:0000256" key="5">
    <source>
        <dbReference type="ARBA" id="ARBA00037410"/>
    </source>
</evidence>
<gene>
    <name evidence="7" type="ORF">dnl_30260</name>
</gene>
<reference evidence="7" key="1">
    <citation type="journal article" date="2021" name="Microb. Physiol.">
        <title>Proteogenomic Insights into the Physiology of Marine, Sulfate-Reducing, Filamentous Desulfonema limicola and Desulfonema magnum.</title>
        <authorList>
            <person name="Schnaars V."/>
            <person name="Wohlbrand L."/>
            <person name="Scheve S."/>
            <person name="Hinrichs C."/>
            <person name="Reinhardt R."/>
            <person name="Rabus R."/>
        </authorList>
    </citation>
    <scope>NUCLEOTIDE SEQUENCE</scope>
    <source>
        <strain evidence="7">5ac10</strain>
    </source>
</reference>
<dbReference type="PANTHER" id="PTHR43602">
    <property type="match status" value="1"/>
</dbReference>
<sequence length="266" mass="29249">MLNEKFLNENDLVLLSVKDHICTLTLNRPRHYNALSMPMIESISTALDKINEDKEIHVVILAGNGPGFCSGHDLKEICENKNQAYTEALFSKCSQMMLKILKLNQPVIAKVHSIATAAGCQLAASCDLVAASEKAQFATPGVNIGLFCSTPMVALTRSVSRKHAMEMLLTGDMFSAEHAFNIGLVNKVVKEHELDSTVEELALKIASKSPLTVSIGKRAFYKQIELGISDAYEYANAVMCQNMLKNDADEGIRAFIEKRQPKWTGS</sequence>
<dbReference type="Proteomes" id="UP000663720">
    <property type="component" value="Chromosome"/>
</dbReference>
<comment type="function">
    <text evidence="5">May play a role in fatty acid biosynthesis and insulin sensitivity.</text>
</comment>
<dbReference type="SUPFAM" id="SSF52096">
    <property type="entry name" value="ClpP/crotonase"/>
    <property type="match status" value="1"/>
</dbReference>
<proteinExistence type="inferred from homology"/>
<protein>
    <recommendedName>
        <fullName evidence="6">Enoyl-CoA hydratase domain-containing protein 3, mitochondrial</fullName>
    </recommendedName>
</protein>
<evidence type="ECO:0000313" key="7">
    <source>
        <dbReference type="EMBL" id="QTA80713.1"/>
    </source>
</evidence>
<dbReference type="Gene3D" id="3.90.226.10">
    <property type="entry name" value="2-enoyl-CoA Hydratase, Chain A, domain 1"/>
    <property type="match status" value="1"/>
</dbReference>
<dbReference type="EMBL" id="CP061799">
    <property type="protein sequence ID" value="QTA80713.1"/>
    <property type="molecule type" value="Genomic_DNA"/>
</dbReference>
<dbReference type="AlphaFoldDB" id="A0A975GGZ2"/>